<name>A0A0G4FQN5_9ALVE</name>
<dbReference type="EMBL" id="CDMZ01000554">
    <property type="protein sequence ID" value="CEM16765.1"/>
    <property type="molecule type" value="Genomic_DNA"/>
</dbReference>
<sequence>MFEAKPNQVKHVLPPLDLFECAKPANPLARNSEAGGVILLQLRKEEAPRWNVEDFGNCLDVLHCIGGLQHMGEED</sequence>
<accession>A0A0G4FQN5</accession>
<dbReference type="VEuPathDB" id="CryptoDB:Cvel_18254"/>
<evidence type="ECO:0000313" key="1">
    <source>
        <dbReference type="EMBL" id="CEM16765.1"/>
    </source>
</evidence>
<dbReference type="AlphaFoldDB" id="A0A0G4FQN5"/>
<protein>
    <submittedName>
        <fullName evidence="1">Uncharacterized protein</fullName>
    </submittedName>
</protein>
<gene>
    <name evidence="1" type="ORF">Cvel_18254</name>
</gene>
<proteinExistence type="predicted"/>
<organism evidence="1">
    <name type="scientific">Chromera velia CCMP2878</name>
    <dbReference type="NCBI Taxonomy" id="1169474"/>
    <lineage>
        <taxon>Eukaryota</taxon>
        <taxon>Sar</taxon>
        <taxon>Alveolata</taxon>
        <taxon>Colpodellida</taxon>
        <taxon>Chromeraceae</taxon>
        <taxon>Chromera</taxon>
    </lineage>
</organism>
<reference evidence="1" key="1">
    <citation type="submission" date="2014-11" db="EMBL/GenBank/DDBJ databases">
        <authorList>
            <person name="Otto D Thomas"/>
            <person name="Naeem Raeece"/>
        </authorList>
    </citation>
    <scope>NUCLEOTIDE SEQUENCE</scope>
</reference>